<comment type="cofactor">
    <cofactor evidence="2">
        <name>Mg(2+)</name>
        <dbReference type="ChEBI" id="CHEBI:18420"/>
    </cofactor>
</comment>
<dbReference type="CDD" id="cd07182">
    <property type="entry name" value="RNase_HII_bacteria_HII_like"/>
    <property type="match status" value="1"/>
</dbReference>
<evidence type="ECO:0000256" key="12">
    <source>
        <dbReference type="ARBA" id="ARBA00022801"/>
    </source>
</evidence>
<comment type="subcellular location">
    <subcellularLocation>
        <location evidence="4 14">Cytoplasm</location>
    </subcellularLocation>
</comment>
<accession>A0ABR4XLK9</accession>
<evidence type="ECO:0000256" key="13">
    <source>
        <dbReference type="ARBA" id="ARBA00023211"/>
    </source>
</evidence>
<evidence type="ECO:0000256" key="16">
    <source>
        <dbReference type="RuleBase" id="RU003515"/>
    </source>
</evidence>
<dbReference type="PROSITE" id="PS51975">
    <property type="entry name" value="RNASE_H_2"/>
    <property type="match status" value="1"/>
</dbReference>
<evidence type="ECO:0000256" key="7">
    <source>
        <dbReference type="ARBA" id="ARBA00019179"/>
    </source>
</evidence>
<sequence length="212" mass="23478">MRADKTSDLLPWLEKGRIEAGCDEAGRGALAGPVVAASVIWLPDNLHLLDLLPSLNDSKKLTGKRRETLFDQICSCSDAFSIVEIDPATIDRINIYQASCLAMSRAAENLKLSPDHLLIDGNRFASSTSIPYTCLVKGDARFASIASASILAKVHRDRVMQKNHELYPEYGFDKHVGYPTPSHKAIIRKIGLSPIHRKSYKPCMQMLPFLTD</sequence>
<evidence type="ECO:0000256" key="8">
    <source>
        <dbReference type="ARBA" id="ARBA00022490"/>
    </source>
</evidence>
<dbReference type="InterPro" id="IPR036397">
    <property type="entry name" value="RNaseH_sf"/>
</dbReference>
<dbReference type="RefSeq" id="WP_036789353.1">
    <property type="nucleotide sequence ID" value="NZ_JQZV01000006.1"/>
</dbReference>
<evidence type="ECO:0000256" key="5">
    <source>
        <dbReference type="ARBA" id="ARBA00007383"/>
    </source>
</evidence>
<dbReference type="Pfam" id="PF01351">
    <property type="entry name" value="RNase_HII"/>
    <property type="match status" value="1"/>
</dbReference>
<organism evidence="18 19">
    <name type="scientific">Porphyromonas canoris</name>
    <dbReference type="NCBI Taxonomy" id="36875"/>
    <lineage>
        <taxon>Bacteria</taxon>
        <taxon>Pseudomonadati</taxon>
        <taxon>Bacteroidota</taxon>
        <taxon>Bacteroidia</taxon>
        <taxon>Bacteroidales</taxon>
        <taxon>Porphyromonadaceae</taxon>
        <taxon>Porphyromonas</taxon>
    </lineage>
</organism>
<dbReference type="Proteomes" id="UP000030101">
    <property type="component" value="Unassembled WGS sequence"/>
</dbReference>
<dbReference type="InterPro" id="IPR001352">
    <property type="entry name" value="RNase_HII/HIII"/>
</dbReference>
<gene>
    <name evidence="14" type="primary">rnhB</name>
    <name evidence="18" type="ORF">HQ43_02870</name>
</gene>
<comment type="catalytic activity">
    <reaction evidence="1 14 15 16">
        <text>Endonucleolytic cleavage to 5'-phosphomonoester.</text>
        <dbReference type="EC" id="3.1.26.4"/>
    </reaction>
</comment>
<comment type="similarity">
    <text evidence="5 14 16">Belongs to the RNase HII family.</text>
</comment>
<comment type="function">
    <text evidence="3 14 16">Endonuclease that specifically degrades the RNA of RNA-DNA hybrids.</text>
</comment>
<feature type="binding site" evidence="14 15">
    <location>
        <position position="23"/>
    </location>
    <ligand>
        <name>a divalent metal cation</name>
        <dbReference type="ChEBI" id="CHEBI:60240"/>
    </ligand>
</feature>
<keyword evidence="8 14" id="KW-0963">Cytoplasm</keyword>
<feature type="binding site" evidence="14 15">
    <location>
        <position position="24"/>
    </location>
    <ligand>
        <name>a divalent metal cation</name>
        <dbReference type="ChEBI" id="CHEBI:60240"/>
    </ligand>
</feature>
<keyword evidence="9 14" id="KW-0540">Nuclease</keyword>
<feature type="domain" description="RNase H type-2" evidence="17">
    <location>
        <begin position="17"/>
        <end position="212"/>
    </location>
</feature>
<evidence type="ECO:0000256" key="3">
    <source>
        <dbReference type="ARBA" id="ARBA00004065"/>
    </source>
</evidence>
<dbReference type="SUPFAM" id="SSF53098">
    <property type="entry name" value="Ribonuclease H-like"/>
    <property type="match status" value="1"/>
</dbReference>
<name>A0ABR4XLK9_9PORP</name>
<evidence type="ECO:0000259" key="17">
    <source>
        <dbReference type="PROSITE" id="PS51975"/>
    </source>
</evidence>
<keyword evidence="11 14" id="KW-0255">Endonuclease</keyword>
<evidence type="ECO:0000256" key="6">
    <source>
        <dbReference type="ARBA" id="ARBA00012180"/>
    </source>
</evidence>
<dbReference type="EC" id="3.1.26.4" evidence="6 14"/>
<keyword evidence="12 14" id="KW-0378">Hydrolase</keyword>
<evidence type="ECO:0000256" key="15">
    <source>
        <dbReference type="PROSITE-ProRule" id="PRU01319"/>
    </source>
</evidence>
<dbReference type="NCBIfam" id="NF000595">
    <property type="entry name" value="PRK00015.1-3"/>
    <property type="match status" value="1"/>
</dbReference>
<dbReference type="PANTHER" id="PTHR10954:SF18">
    <property type="entry name" value="RIBONUCLEASE HII"/>
    <property type="match status" value="1"/>
</dbReference>
<dbReference type="HAMAP" id="MF_00052_B">
    <property type="entry name" value="RNase_HII_B"/>
    <property type="match status" value="1"/>
</dbReference>
<evidence type="ECO:0000313" key="18">
    <source>
        <dbReference type="EMBL" id="KGN92838.1"/>
    </source>
</evidence>
<dbReference type="InterPro" id="IPR012337">
    <property type="entry name" value="RNaseH-like_sf"/>
</dbReference>
<dbReference type="Gene3D" id="3.30.420.10">
    <property type="entry name" value="Ribonuclease H-like superfamily/Ribonuclease H"/>
    <property type="match status" value="1"/>
</dbReference>
<protein>
    <recommendedName>
        <fullName evidence="7 14">Ribonuclease HII</fullName>
        <shortName evidence="14">RNase HII</shortName>
        <ecNumber evidence="6 14">3.1.26.4</ecNumber>
    </recommendedName>
</protein>
<evidence type="ECO:0000313" key="19">
    <source>
        <dbReference type="Proteomes" id="UP000030101"/>
    </source>
</evidence>
<evidence type="ECO:0000256" key="10">
    <source>
        <dbReference type="ARBA" id="ARBA00022723"/>
    </source>
</evidence>
<reference evidence="18 19" key="1">
    <citation type="submission" date="2014-08" db="EMBL/GenBank/DDBJ databases">
        <title>Porphyromonas canoris strain:OH2762 Genome sequencing.</title>
        <authorList>
            <person name="Wallis C."/>
            <person name="Deusch O."/>
            <person name="O'Flynn C."/>
            <person name="Davis I."/>
            <person name="Jospin G."/>
            <person name="Darling A.E."/>
            <person name="Coil D.A."/>
            <person name="Alexiev A."/>
            <person name="Horsfall A."/>
            <person name="Kirkwood N."/>
            <person name="Harris S."/>
            <person name="Eisen J.A."/>
        </authorList>
    </citation>
    <scope>NUCLEOTIDE SEQUENCE [LARGE SCALE GENOMIC DNA]</scope>
    <source>
        <strain evidence="19">COT-108 OH2762</strain>
    </source>
</reference>
<dbReference type="PANTHER" id="PTHR10954">
    <property type="entry name" value="RIBONUCLEASE H2 SUBUNIT A"/>
    <property type="match status" value="1"/>
</dbReference>
<evidence type="ECO:0000256" key="4">
    <source>
        <dbReference type="ARBA" id="ARBA00004496"/>
    </source>
</evidence>
<keyword evidence="10 14" id="KW-0479">Metal-binding</keyword>
<evidence type="ECO:0000256" key="1">
    <source>
        <dbReference type="ARBA" id="ARBA00000077"/>
    </source>
</evidence>
<keyword evidence="13 14" id="KW-0464">Manganese</keyword>
<evidence type="ECO:0000256" key="14">
    <source>
        <dbReference type="HAMAP-Rule" id="MF_00052"/>
    </source>
</evidence>
<comment type="cofactor">
    <cofactor evidence="14 15">
        <name>Mn(2+)</name>
        <dbReference type="ChEBI" id="CHEBI:29035"/>
    </cofactor>
    <cofactor evidence="14 15">
        <name>Mg(2+)</name>
        <dbReference type="ChEBI" id="CHEBI:18420"/>
    </cofactor>
    <text evidence="14 15">Manganese or magnesium. Binds 1 divalent metal ion per monomer in the absence of substrate. May bind a second metal ion after substrate binding.</text>
</comment>
<evidence type="ECO:0000256" key="11">
    <source>
        <dbReference type="ARBA" id="ARBA00022759"/>
    </source>
</evidence>
<proteinExistence type="inferred from homology"/>
<keyword evidence="19" id="KW-1185">Reference proteome</keyword>
<evidence type="ECO:0000256" key="9">
    <source>
        <dbReference type="ARBA" id="ARBA00022722"/>
    </source>
</evidence>
<dbReference type="EMBL" id="JQZV01000006">
    <property type="protein sequence ID" value="KGN92838.1"/>
    <property type="molecule type" value="Genomic_DNA"/>
</dbReference>
<feature type="binding site" evidence="14 15">
    <location>
        <position position="120"/>
    </location>
    <ligand>
        <name>a divalent metal cation</name>
        <dbReference type="ChEBI" id="CHEBI:60240"/>
    </ligand>
</feature>
<dbReference type="InterPro" id="IPR022898">
    <property type="entry name" value="RNase_HII"/>
</dbReference>
<evidence type="ECO:0000256" key="2">
    <source>
        <dbReference type="ARBA" id="ARBA00001946"/>
    </source>
</evidence>
<comment type="caution">
    <text evidence="18">The sequence shown here is derived from an EMBL/GenBank/DDBJ whole genome shotgun (WGS) entry which is preliminary data.</text>
</comment>
<dbReference type="InterPro" id="IPR024567">
    <property type="entry name" value="RNase_HII/HIII_dom"/>
</dbReference>